<dbReference type="RefSeq" id="WP_315746094.1">
    <property type="nucleotide sequence ID" value="NZ_JAVYAA010000003.1"/>
</dbReference>
<gene>
    <name evidence="1" type="ORF">RQP50_16655</name>
</gene>
<dbReference type="Proteomes" id="UP001250538">
    <property type="component" value="Unassembled WGS sequence"/>
</dbReference>
<evidence type="ECO:0008006" key="3">
    <source>
        <dbReference type="Google" id="ProtNLM"/>
    </source>
</evidence>
<name>A0AAJ2JVS5_9BACL</name>
<dbReference type="PROSITE" id="PS51257">
    <property type="entry name" value="PROKAR_LIPOPROTEIN"/>
    <property type="match status" value="1"/>
</dbReference>
<accession>A0AAJ2JVS5</accession>
<comment type="caution">
    <text evidence="1">The sequence shown here is derived from an EMBL/GenBank/DDBJ whole genome shotgun (WGS) entry which is preliminary data.</text>
</comment>
<dbReference type="AlphaFoldDB" id="A0AAJ2JVS5"/>
<keyword evidence="2" id="KW-1185">Reference proteome</keyword>
<proteinExistence type="predicted"/>
<reference evidence="2" key="1">
    <citation type="submission" date="2023-09" db="EMBL/GenBank/DDBJ databases">
        <title>Paenibacillus sp. chi10 Genome sequencing and assembly.</title>
        <authorList>
            <person name="Kim I."/>
        </authorList>
    </citation>
    <scope>NUCLEOTIDE SEQUENCE [LARGE SCALE GENOMIC DNA]</scope>
    <source>
        <strain evidence="2">chi10</strain>
    </source>
</reference>
<organism evidence="1 2">
    <name type="scientific">Paenibacillus suaedae</name>
    <dbReference type="NCBI Taxonomy" id="3077233"/>
    <lineage>
        <taxon>Bacteria</taxon>
        <taxon>Bacillati</taxon>
        <taxon>Bacillota</taxon>
        <taxon>Bacilli</taxon>
        <taxon>Bacillales</taxon>
        <taxon>Paenibacillaceae</taxon>
        <taxon>Paenibacillus</taxon>
    </lineage>
</organism>
<evidence type="ECO:0000313" key="2">
    <source>
        <dbReference type="Proteomes" id="UP001250538"/>
    </source>
</evidence>
<sequence length="254" mass="29366">MKKWILAFMCMVILMLLTGCEGWFNAIPKDKVMVKQIMKENPGNEPEYEGVLSQETAKTLSLKAINTYYEMNVTMGELRFESMYVDQNKLNDLLNSPRPQEEPVVYYGDKTLPDQNHYRDKGFLDQIPRGLYYVTLTQSVKPNEVYDVVLNAKDGDIVKISRSGGKQSRMQEIARDKVFDIANRFIQKEGSYPLSKLTLNQDMTRWDRDGEVEVFYTSKDNQSLKYSVTVSFYMNGVSGFSKDIMALLNYIRVK</sequence>
<protein>
    <recommendedName>
        <fullName evidence="3">Lipoprotein</fullName>
    </recommendedName>
</protein>
<evidence type="ECO:0000313" key="1">
    <source>
        <dbReference type="EMBL" id="MDT8977868.1"/>
    </source>
</evidence>
<dbReference type="EMBL" id="JAVYAA010000003">
    <property type="protein sequence ID" value="MDT8977868.1"/>
    <property type="molecule type" value="Genomic_DNA"/>
</dbReference>